<dbReference type="FunFam" id="3.40.50.150:FF:000554">
    <property type="entry name" value="Cation-transporting ATPase"/>
    <property type="match status" value="1"/>
</dbReference>
<dbReference type="Proteomes" id="UP001151582">
    <property type="component" value="Unassembled WGS sequence"/>
</dbReference>
<proteinExistence type="inferred from homology"/>
<organism evidence="2 3">
    <name type="scientific">Dimargaris verticillata</name>
    <dbReference type="NCBI Taxonomy" id="2761393"/>
    <lineage>
        <taxon>Eukaryota</taxon>
        <taxon>Fungi</taxon>
        <taxon>Fungi incertae sedis</taxon>
        <taxon>Zoopagomycota</taxon>
        <taxon>Kickxellomycotina</taxon>
        <taxon>Dimargaritomycetes</taxon>
        <taxon>Dimargaritales</taxon>
        <taxon>Dimargaritaceae</taxon>
        <taxon>Dimargaris</taxon>
    </lineage>
</organism>
<sequence>MWYEPLIDRGYMPDFIIRQGIRRLLASRLSELYSNDEEANVAYKREFVRNLYSAPIAVDTDKANEQHYELPLEFMELFMAGHVKYSSGYYPNGPTGLDEAEERMLESYCQKAGLTDGQTILDLGCGWGSLVFYLAKKYPSSQITGFSNSASQCNYINRQTKALGLANVSAVTGDITDFDWDKPRRFDRIITIEMIEHMKNYDQLFRKLSNWLNASGLLFVEIICHKSLPYHFDTKDANSWMAQNFFTGGCMPSRDLYFYFQRDLVILDHWYLNGVHFHHTAEDWLRRLTTHRDRAVKVLGRFYCPPDVDPDGHEAQIIGEKWFSRWRVYLMSCAEMFAFGNYQEWGVAHYLMGKHDASALDSAPPSQKELHY</sequence>
<dbReference type="Pfam" id="PF02353">
    <property type="entry name" value="CMAS"/>
    <property type="match status" value="1"/>
</dbReference>
<name>A0A9W8BBP4_9FUNG</name>
<dbReference type="OrthoDB" id="506498at2759"/>
<dbReference type="InterPro" id="IPR029063">
    <property type="entry name" value="SAM-dependent_MTases_sf"/>
</dbReference>
<protein>
    <recommendedName>
        <fullName evidence="4">S-adenosyl-L-methionine-dependent methyltransferase</fullName>
    </recommendedName>
</protein>
<dbReference type="SUPFAM" id="SSF53335">
    <property type="entry name" value="S-adenosyl-L-methionine-dependent methyltransferases"/>
    <property type="match status" value="1"/>
</dbReference>
<evidence type="ECO:0000313" key="3">
    <source>
        <dbReference type="Proteomes" id="UP001151582"/>
    </source>
</evidence>
<comment type="caution">
    <text evidence="2">The sequence shown here is derived from an EMBL/GenBank/DDBJ whole genome shotgun (WGS) entry which is preliminary data.</text>
</comment>
<evidence type="ECO:0000313" key="2">
    <source>
        <dbReference type="EMBL" id="KAJ1984667.1"/>
    </source>
</evidence>
<evidence type="ECO:0008006" key="4">
    <source>
        <dbReference type="Google" id="ProtNLM"/>
    </source>
</evidence>
<evidence type="ECO:0000256" key="1">
    <source>
        <dbReference type="ARBA" id="ARBA00010815"/>
    </source>
</evidence>
<dbReference type="Gene3D" id="3.40.50.150">
    <property type="entry name" value="Vaccinia Virus protein VP39"/>
    <property type="match status" value="1"/>
</dbReference>
<keyword evidence="3" id="KW-1185">Reference proteome</keyword>
<dbReference type="PANTHER" id="PTHR43832">
    <property type="match status" value="1"/>
</dbReference>
<dbReference type="AlphaFoldDB" id="A0A9W8BBP4"/>
<gene>
    <name evidence="2" type="ORF">H4R34_000501</name>
</gene>
<dbReference type="PANTHER" id="PTHR43832:SF1">
    <property type="entry name" value="S-ADENOSYL-L-METHIONINE-DEPENDENT METHYLTRANSFERASES SUPERFAMILY PROTEIN"/>
    <property type="match status" value="1"/>
</dbReference>
<reference evidence="2" key="1">
    <citation type="submission" date="2022-07" db="EMBL/GenBank/DDBJ databases">
        <title>Phylogenomic reconstructions and comparative analyses of Kickxellomycotina fungi.</title>
        <authorList>
            <person name="Reynolds N.K."/>
            <person name="Stajich J.E."/>
            <person name="Barry K."/>
            <person name="Grigoriev I.V."/>
            <person name="Crous P."/>
            <person name="Smith M.E."/>
        </authorList>
    </citation>
    <scope>NUCLEOTIDE SEQUENCE</scope>
    <source>
        <strain evidence="2">RSA 567</strain>
    </source>
</reference>
<dbReference type="CDD" id="cd02440">
    <property type="entry name" value="AdoMet_MTases"/>
    <property type="match status" value="1"/>
</dbReference>
<accession>A0A9W8BBP4</accession>
<dbReference type="EMBL" id="JANBQB010000013">
    <property type="protein sequence ID" value="KAJ1984667.1"/>
    <property type="molecule type" value="Genomic_DNA"/>
</dbReference>
<comment type="similarity">
    <text evidence="1">Belongs to the CFA/CMAS family.</text>
</comment>